<reference evidence="1" key="2">
    <citation type="journal article" date="2014" name="BMC Genomics">
        <title>A genomic perspective to assessing quality of mass-reared SIT flies used in Mediterranean fruit fly (Ceratitis capitata) eradication in California.</title>
        <authorList>
            <person name="Calla B."/>
            <person name="Hall B."/>
            <person name="Hou S."/>
            <person name="Geib S.M."/>
        </authorList>
    </citation>
    <scope>NUCLEOTIDE SEQUENCE</scope>
</reference>
<protein>
    <submittedName>
        <fullName evidence="1">Uncharacterized protein</fullName>
    </submittedName>
</protein>
<dbReference type="AlphaFoldDB" id="W8BIM5"/>
<organism evidence="1">
    <name type="scientific">Ceratitis capitata</name>
    <name type="common">Mediterranean fruit fly</name>
    <name type="synonym">Tephritis capitata</name>
    <dbReference type="NCBI Taxonomy" id="7213"/>
    <lineage>
        <taxon>Eukaryota</taxon>
        <taxon>Metazoa</taxon>
        <taxon>Ecdysozoa</taxon>
        <taxon>Arthropoda</taxon>
        <taxon>Hexapoda</taxon>
        <taxon>Insecta</taxon>
        <taxon>Pterygota</taxon>
        <taxon>Neoptera</taxon>
        <taxon>Endopterygota</taxon>
        <taxon>Diptera</taxon>
        <taxon>Brachycera</taxon>
        <taxon>Muscomorpha</taxon>
        <taxon>Tephritoidea</taxon>
        <taxon>Tephritidae</taxon>
        <taxon>Ceratitis</taxon>
        <taxon>Ceratitis</taxon>
    </lineage>
</organism>
<accession>W8BIM5</accession>
<reference evidence="1" key="1">
    <citation type="submission" date="2013-07" db="EMBL/GenBank/DDBJ databases">
        <authorList>
            <person name="Geib S."/>
        </authorList>
    </citation>
    <scope>NUCLEOTIDE SEQUENCE</scope>
</reference>
<name>W8BIM5_CERCA</name>
<sequence>MYYFQEQFPYVVEKPKTPRVAFGSVTERMNSVFWPHSAVGSFESRQSTASQASTYSSFQEKYSSKLGYSSLISQTPRFALSSEKSAPVGSYSVEDGKPIKQCKKPFNIGKSLKKETKFLTPGPSHYPYHKRMPEKPGYCLAFGKRRLNWPSVAIFCTSRDTATCWVCQERPIGDYYYNFKTKLAVCRMCMKRKLKALQDCEMNDFKRKREMLEWCEFKPVRHCSFYHTHCGRNLYHTLMTKQILRRKLELENYLYPYQPFLDKRYV</sequence>
<dbReference type="OrthoDB" id="8189408at2759"/>
<evidence type="ECO:0000313" key="1">
    <source>
        <dbReference type="EMBL" id="JAB96868.1"/>
    </source>
</evidence>
<dbReference type="EMBL" id="GAMC01009687">
    <property type="protein sequence ID" value="JAB96868.1"/>
    <property type="molecule type" value="mRNA"/>
</dbReference>
<proteinExistence type="evidence at transcript level"/>